<comment type="caution">
    <text evidence="1">The sequence shown here is derived from an EMBL/GenBank/DDBJ whole genome shotgun (WGS) entry which is preliminary data.</text>
</comment>
<organism evidence="1 2">
    <name type="scientific">Caerostris extrusa</name>
    <name type="common">Bark spider</name>
    <name type="synonym">Caerostris bankana</name>
    <dbReference type="NCBI Taxonomy" id="172846"/>
    <lineage>
        <taxon>Eukaryota</taxon>
        <taxon>Metazoa</taxon>
        <taxon>Ecdysozoa</taxon>
        <taxon>Arthropoda</taxon>
        <taxon>Chelicerata</taxon>
        <taxon>Arachnida</taxon>
        <taxon>Araneae</taxon>
        <taxon>Araneomorphae</taxon>
        <taxon>Entelegynae</taxon>
        <taxon>Araneoidea</taxon>
        <taxon>Araneidae</taxon>
        <taxon>Caerostris</taxon>
    </lineage>
</organism>
<protein>
    <submittedName>
        <fullName evidence="1">Uncharacterized protein</fullName>
    </submittedName>
</protein>
<dbReference type="Proteomes" id="UP001054945">
    <property type="component" value="Unassembled WGS sequence"/>
</dbReference>
<sequence length="87" mass="10125">MPTAENQTIGPNRKISYLPVKVTLNVLARKSFRDLVEKGRKTLPLKPYFWMVPNFTFWVTCSKLGWQNMGTEHQPFFCDSTWNGLIC</sequence>
<evidence type="ECO:0000313" key="2">
    <source>
        <dbReference type="Proteomes" id="UP001054945"/>
    </source>
</evidence>
<dbReference type="EMBL" id="BPLR01011714">
    <property type="protein sequence ID" value="GIY48445.1"/>
    <property type="molecule type" value="Genomic_DNA"/>
</dbReference>
<dbReference type="AlphaFoldDB" id="A0AAV4TQN1"/>
<reference evidence="1 2" key="1">
    <citation type="submission" date="2021-06" db="EMBL/GenBank/DDBJ databases">
        <title>Caerostris extrusa draft genome.</title>
        <authorList>
            <person name="Kono N."/>
            <person name="Arakawa K."/>
        </authorList>
    </citation>
    <scope>NUCLEOTIDE SEQUENCE [LARGE SCALE GENOMIC DNA]</scope>
</reference>
<evidence type="ECO:0000313" key="1">
    <source>
        <dbReference type="EMBL" id="GIY48445.1"/>
    </source>
</evidence>
<proteinExistence type="predicted"/>
<accession>A0AAV4TQN1</accession>
<name>A0AAV4TQN1_CAEEX</name>
<keyword evidence="2" id="KW-1185">Reference proteome</keyword>
<gene>
    <name evidence="1" type="ORF">CEXT_259941</name>
</gene>